<organism evidence="2 3">
    <name type="scientific">Bifidobacterium samirii</name>
    <dbReference type="NCBI Taxonomy" id="2306974"/>
    <lineage>
        <taxon>Bacteria</taxon>
        <taxon>Bacillati</taxon>
        <taxon>Actinomycetota</taxon>
        <taxon>Actinomycetes</taxon>
        <taxon>Bifidobacteriales</taxon>
        <taxon>Bifidobacteriaceae</taxon>
        <taxon>Bifidobacterium</taxon>
    </lineage>
</organism>
<dbReference type="RefSeq" id="WP_125968286.1">
    <property type="nucleotide sequence ID" value="NZ_QXGK01000008.1"/>
</dbReference>
<accession>A0A430FUB8</accession>
<evidence type="ECO:0000256" key="1">
    <source>
        <dbReference type="SAM" id="MobiDB-lite"/>
    </source>
</evidence>
<reference evidence="2 3" key="1">
    <citation type="submission" date="2018-09" db="EMBL/GenBank/DDBJ databases">
        <title>Characterization of the phylogenetic diversity of five novel species belonging to the genus Bifidobacterium.</title>
        <authorList>
            <person name="Lugli G.A."/>
            <person name="Duranti S."/>
            <person name="Milani C."/>
        </authorList>
    </citation>
    <scope>NUCLEOTIDE SEQUENCE [LARGE SCALE GENOMIC DNA]</scope>
    <source>
        <strain evidence="2 3">2033B</strain>
    </source>
</reference>
<sequence length="209" mass="22327">MPRRSNEELSDLCQAAWRDLTASERASAKKFAAKNADDAALTMDAEHLVNEQPQLSLDQAYRCASRLDLHAAMPGDTPEPTPEPAEGAADESVRQPVDEPVPQPEPVVEPAPAVAPDVVPGLSGWMAAPPQGDPRLGEHDRMAMMLRSHPGLWHTVGGAHLTLKRAHDLASHIRTGRIKAYRPAGSYAARAVTTGGVHVVVASYAGEES</sequence>
<feature type="region of interest" description="Disordered" evidence="1">
    <location>
        <begin position="71"/>
        <end position="111"/>
    </location>
</feature>
<evidence type="ECO:0000313" key="2">
    <source>
        <dbReference type="EMBL" id="RSX56747.1"/>
    </source>
</evidence>
<evidence type="ECO:0000313" key="3">
    <source>
        <dbReference type="Proteomes" id="UP000287470"/>
    </source>
</evidence>
<dbReference type="EMBL" id="QXGK01000008">
    <property type="protein sequence ID" value="RSX56747.1"/>
    <property type="molecule type" value="Genomic_DNA"/>
</dbReference>
<dbReference type="OrthoDB" id="4324777at2"/>
<gene>
    <name evidence="2" type="ORF">D2E24_1037</name>
</gene>
<feature type="compositionally biased region" description="Pro residues" evidence="1">
    <location>
        <begin position="99"/>
        <end position="109"/>
    </location>
</feature>
<dbReference type="AlphaFoldDB" id="A0A430FUB8"/>
<keyword evidence="3" id="KW-1185">Reference proteome</keyword>
<comment type="caution">
    <text evidence="2">The sequence shown here is derived from an EMBL/GenBank/DDBJ whole genome shotgun (WGS) entry which is preliminary data.</text>
</comment>
<dbReference type="Proteomes" id="UP000287470">
    <property type="component" value="Unassembled WGS sequence"/>
</dbReference>
<protein>
    <submittedName>
        <fullName evidence="2">Uncharacterized protein</fullName>
    </submittedName>
</protein>
<name>A0A430FUB8_9BIFI</name>
<proteinExistence type="predicted"/>